<feature type="compositionally biased region" description="Polar residues" evidence="6">
    <location>
        <begin position="9"/>
        <end position="18"/>
    </location>
</feature>
<dbReference type="GO" id="GO:0019901">
    <property type="term" value="F:protein kinase binding"/>
    <property type="evidence" value="ECO:0007669"/>
    <property type="project" value="TreeGrafter"/>
</dbReference>
<organism evidence="7 8">
    <name type="scientific">Dreissena polymorpha</name>
    <name type="common">Zebra mussel</name>
    <name type="synonym">Mytilus polymorpha</name>
    <dbReference type="NCBI Taxonomy" id="45954"/>
    <lineage>
        <taxon>Eukaryota</taxon>
        <taxon>Metazoa</taxon>
        <taxon>Spiralia</taxon>
        <taxon>Lophotrochozoa</taxon>
        <taxon>Mollusca</taxon>
        <taxon>Bivalvia</taxon>
        <taxon>Autobranchia</taxon>
        <taxon>Heteroconchia</taxon>
        <taxon>Euheterodonta</taxon>
        <taxon>Imparidentia</taxon>
        <taxon>Neoheterodontei</taxon>
        <taxon>Myida</taxon>
        <taxon>Dreissenoidea</taxon>
        <taxon>Dreissenidae</taxon>
        <taxon>Dreissena</taxon>
    </lineage>
</organism>
<keyword evidence="5" id="KW-0131">Cell cycle</keyword>
<evidence type="ECO:0000256" key="4">
    <source>
        <dbReference type="ARBA" id="ARBA00022776"/>
    </source>
</evidence>
<comment type="similarity">
    <text evidence="1">Belongs to the BORA family.</text>
</comment>
<gene>
    <name evidence="7" type="ORF">DPMN_103652</name>
</gene>
<dbReference type="InterPro" id="IPR023252">
    <property type="entry name" value="Aurora_borealis_protein"/>
</dbReference>
<dbReference type="Proteomes" id="UP000828390">
    <property type="component" value="Unassembled WGS sequence"/>
</dbReference>
<comment type="caution">
    <text evidence="7">The sequence shown here is derived from an EMBL/GenBank/DDBJ whole genome shotgun (WGS) entry which is preliminary data.</text>
</comment>
<evidence type="ECO:0000313" key="7">
    <source>
        <dbReference type="EMBL" id="KAH3830409.1"/>
    </source>
</evidence>
<proteinExistence type="inferred from homology"/>
<dbReference type="PRINTS" id="PR02038">
    <property type="entry name" value="AURORABORA"/>
</dbReference>
<keyword evidence="8" id="KW-1185">Reference proteome</keyword>
<dbReference type="PANTHER" id="PTHR14728:SF2">
    <property type="entry name" value="PROTEIN AURORA BOREALIS"/>
    <property type="match status" value="1"/>
</dbReference>
<protein>
    <recommendedName>
        <fullName evidence="2">Protein aurora borealis</fullName>
    </recommendedName>
</protein>
<keyword evidence="4" id="KW-0498">Mitosis</keyword>
<evidence type="ECO:0000256" key="1">
    <source>
        <dbReference type="ARBA" id="ARBA00010963"/>
    </source>
</evidence>
<dbReference type="PANTHER" id="PTHR14728">
    <property type="entry name" value="PROTEIN AURORA BOREALIS"/>
    <property type="match status" value="1"/>
</dbReference>
<evidence type="ECO:0000256" key="5">
    <source>
        <dbReference type="ARBA" id="ARBA00023306"/>
    </source>
</evidence>
<evidence type="ECO:0000256" key="3">
    <source>
        <dbReference type="ARBA" id="ARBA00022618"/>
    </source>
</evidence>
<feature type="compositionally biased region" description="Low complexity" evidence="6">
    <location>
        <begin position="49"/>
        <end position="65"/>
    </location>
</feature>
<dbReference type="GO" id="GO:0060236">
    <property type="term" value="P:regulation of mitotic spindle organization"/>
    <property type="evidence" value="ECO:0007669"/>
    <property type="project" value="TreeGrafter"/>
</dbReference>
<evidence type="ECO:0000256" key="6">
    <source>
        <dbReference type="SAM" id="MobiDB-lite"/>
    </source>
</evidence>
<accession>A0A9D4H6E2</accession>
<dbReference type="AlphaFoldDB" id="A0A9D4H6E2"/>
<evidence type="ECO:0000256" key="2">
    <source>
        <dbReference type="ARBA" id="ARBA00020055"/>
    </source>
</evidence>
<reference evidence="7" key="2">
    <citation type="submission" date="2020-11" db="EMBL/GenBank/DDBJ databases">
        <authorList>
            <person name="McCartney M.A."/>
            <person name="Auch B."/>
            <person name="Kono T."/>
            <person name="Mallez S."/>
            <person name="Becker A."/>
            <person name="Gohl D.M."/>
            <person name="Silverstein K.A.T."/>
            <person name="Koren S."/>
            <person name="Bechman K.B."/>
            <person name="Herman A."/>
            <person name="Abrahante J.E."/>
            <person name="Garbe J."/>
        </authorList>
    </citation>
    <scope>NUCLEOTIDE SEQUENCE</scope>
    <source>
        <strain evidence="7">Duluth1</strain>
        <tissue evidence="7">Whole animal</tissue>
    </source>
</reference>
<dbReference type="Pfam" id="PF15280">
    <property type="entry name" value="BORA_N"/>
    <property type="match status" value="1"/>
</dbReference>
<dbReference type="GO" id="GO:0005737">
    <property type="term" value="C:cytoplasm"/>
    <property type="evidence" value="ECO:0007669"/>
    <property type="project" value="TreeGrafter"/>
</dbReference>
<reference evidence="7" key="1">
    <citation type="journal article" date="2019" name="bioRxiv">
        <title>The Genome of the Zebra Mussel, Dreissena polymorpha: A Resource for Invasive Species Research.</title>
        <authorList>
            <person name="McCartney M.A."/>
            <person name="Auch B."/>
            <person name="Kono T."/>
            <person name="Mallez S."/>
            <person name="Zhang Y."/>
            <person name="Obille A."/>
            <person name="Becker A."/>
            <person name="Abrahante J.E."/>
            <person name="Garbe J."/>
            <person name="Badalamenti J.P."/>
            <person name="Herman A."/>
            <person name="Mangelson H."/>
            <person name="Liachko I."/>
            <person name="Sullivan S."/>
            <person name="Sone E.D."/>
            <person name="Koren S."/>
            <person name="Silverstein K.A.T."/>
            <person name="Beckman K.B."/>
            <person name="Gohl D.M."/>
        </authorList>
    </citation>
    <scope>NUCLEOTIDE SEQUENCE</scope>
    <source>
        <strain evidence="7">Duluth1</strain>
        <tissue evidence="7">Whole animal</tissue>
    </source>
</reference>
<sequence length="162" mass="17635">MEVHGQEPVPSSTATASLQPHIYRPMYTTPSEPHGTGPDPSPHPGGSISTPQGTRPPGTRPPGSGHKYATPKNVILNPFEAGLDDLHLPAYMSPGFFTVTSTPASEERRQFRWSIEHLAELNPADIDPMPMHQAPAVLAVFCQQPHKTQKEEHPPVYTRPPG</sequence>
<keyword evidence="3" id="KW-0132">Cell division</keyword>
<feature type="region of interest" description="Disordered" evidence="6">
    <location>
        <begin position="1"/>
        <end position="71"/>
    </location>
</feature>
<dbReference type="GO" id="GO:0005634">
    <property type="term" value="C:nucleus"/>
    <property type="evidence" value="ECO:0007669"/>
    <property type="project" value="TreeGrafter"/>
</dbReference>
<dbReference type="GO" id="GO:0051301">
    <property type="term" value="P:cell division"/>
    <property type="evidence" value="ECO:0007669"/>
    <property type="project" value="UniProtKB-KW"/>
</dbReference>
<dbReference type="EMBL" id="JAIWYP010000004">
    <property type="protein sequence ID" value="KAH3830409.1"/>
    <property type="molecule type" value="Genomic_DNA"/>
</dbReference>
<name>A0A9D4H6E2_DREPO</name>
<dbReference type="GO" id="GO:0007088">
    <property type="term" value="P:regulation of mitotic nuclear division"/>
    <property type="evidence" value="ECO:0007669"/>
    <property type="project" value="TreeGrafter"/>
</dbReference>
<evidence type="ECO:0000313" key="8">
    <source>
        <dbReference type="Proteomes" id="UP000828390"/>
    </source>
</evidence>